<dbReference type="InterPro" id="IPR000847">
    <property type="entry name" value="LysR_HTH_N"/>
</dbReference>
<dbReference type="SUPFAM" id="SSF53850">
    <property type="entry name" value="Periplasmic binding protein-like II"/>
    <property type="match status" value="1"/>
</dbReference>
<dbReference type="Gene3D" id="1.10.10.10">
    <property type="entry name" value="Winged helix-like DNA-binding domain superfamily/Winged helix DNA-binding domain"/>
    <property type="match status" value="1"/>
</dbReference>
<dbReference type="Pfam" id="PF03466">
    <property type="entry name" value="LysR_substrate"/>
    <property type="match status" value="1"/>
</dbReference>
<keyword evidence="3" id="KW-0238">DNA-binding</keyword>
<dbReference type="RefSeq" id="WP_115014113.1">
    <property type="nucleotide sequence ID" value="NZ_QKWJ01000007.1"/>
</dbReference>
<dbReference type="SUPFAM" id="SSF46785">
    <property type="entry name" value="Winged helix' DNA-binding domain"/>
    <property type="match status" value="1"/>
</dbReference>
<keyword evidence="2" id="KW-0805">Transcription regulation</keyword>
<dbReference type="PROSITE" id="PS50931">
    <property type="entry name" value="HTH_LYSR"/>
    <property type="match status" value="1"/>
</dbReference>
<dbReference type="GO" id="GO:0003700">
    <property type="term" value="F:DNA-binding transcription factor activity"/>
    <property type="evidence" value="ECO:0007669"/>
    <property type="project" value="InterPro"/>
</dbReference>
<reference evidence="7" key="1">
    <citation type="submission" date="2018-06" db="EMBL/GenBank/DDBJ databases">
        <authorList>
            <person name="Feng T."/>
            <person name="Jeon C.O."/>
        </authorList>
    </citation>
    <scope>NUCLEOTIDE SEQUENCE [LARGE SCALE GENOMIC DNA]</scope>
    <source>
        <strain evidence="7">S23</strain>
    </source>
</reference>
<dbReference type="InterPro" id="IPR036390">
    <property type="entry name" value="WH_DNA-bd_sf"/>
</dbReference>
<dbReference type="Proteomes" id="UP000255165">
    <property type="component" value="Unassembled WGS sequence"/>
</dbReference>
<keyword evidence="4" id="KW-0804">Transcription</keyword>
<dbReference type="GO" id="GO:0043565">
    <property type="term" value="F:sequence-specific DNA binding"/>
    <property type="evidence" value="ECO:0007669"/>
    <property type="project" value="TreeGrafter"/>
</dbReference>
<gene>
    <name evidence="6" type="ORF">DN412_08615</name>
</gene>
<sequence>MLYKRPDDVTDWRDWENFCRIVETGSLTAAGDRAGIPKSSVSSSLARLEARLGSRLLDRTTRKVRVTEFGELLYARVAPLFSQLREVESAARSSQHEVSGTLRIAAPYETGWLHLAPALASVLKDYPELRVEIDDIRDLPDLLEERYDIAFIKTDARLPDSSLISKRVVAMDRAFYASPALVTKLGLARQPSDLDSWPAIVDAEDQQWDVFDNGREVARIRVRPSIRAPNAEIRVRSAIEGLGVVRLPPSFVADYMRRGELVRLLPSMLSSPVKVYAMTPARKLMPPKVRALLTAFDELRMDGMTDAERLGYAG</sequence>
<keyword evidence="7" id="KW-1185">Reference proteome</keyword>
<evidence type="ECO:0000259" key="5">
    <source>
        <dbReference type="PROSITE" id="PS50931"/>
    </source>
</evidence>
<evidence type="ECO:0000313" key="6">
    <source>
        <dbReference type="EMBL" id="RDK10676.1"/>
    </source>
</evidence>
<evidence type="ECO:0000256" key="1">
    <source>
        <dbReference type="ARBA" id="ARBA00009437"/>
    </source>
</evidence>
<evidence type="ECO:0000256" key="2">
    <source>
        <dbReference type="ARBA" id="ARBA00023015"/>
    </source>
</evidence>
<dbReference type="GO" id="GO:0006351">
    <property type="term" value="P:DNA-templated transcription"/>
    <property type="evidence" value="ECO:0007669"/>
    <property type="project" value="TreeGrafter"/>
</dbReference>
<comment type="similarity">
    <text evidence="1">Belongs to the LysR transcriptional regulatory family.</text>
</comment>
<evidence type="ECO:0000256" key="4">
    <source>
        <dbReference type="ARBA" id="ARBA00023163"/>
    </source>
</evidence>
<feature type="domain" description="HTH lysR-type" evidence="5">
    <location>
        <begin position="10"/>
        <end position="67"/>
    </location>
</feature>
<protein>
    <submittedName>
        <fullName evidence="6">LysR family transcriptional regulator</fullName>
    </submittedName>
</protein>
<accession>A0A370NYG9</accession>
<evidence type="ECO:0000256" key="3">
    <source>
        <dbReference type="ARBA" id="ARBA00023125"/>
    </source>
</evidence>
<name>A0A370NYG9_9BURK</name>
<organism evidence="6 7">
    <name type="scientific">Cupriavidus lacunae</name>
    <dbReference type="NCBI Taxonomy" id="2666307"/>
    <lineage>
        <taxon>Bacteria</taxon>
        <taxon>Pseudomonadati</taxon>
        <taxon>Pseudomonadota</taxon>
        <taxon>Betaproteobacteria</taxon>
        <taxon>Burkholderiales</taxon>
        <taxon>Burkholderiaceae</taxon>
        <taxon>Cupriavidus</taxon>
    </lineage>
</organism>
<comment type="caution">
    <text evidence="6">The sequence shown here is derived from an EMBL/GenBank/DDBJ whole genome shotgun (WGS) entry which is preliminary data.</text>
</comment>
<proteinExistence type="inferred from homology"/>
<dbReference type="CDD" id="cd08422">
    <property type="entry name" value="PBP2_CrgA_like"/>
    <property type="match status" value="1"/>
</dbReference>
<dbReference type="PANTHER" id="PTHR30537">
    <property type="entry name" value="HTH-TYPE TRANSCRIPTIONAL REGULATOR"/>
    <property type="match status" value="1"/>
</dbReference>
<dbReference type="Gene3D" id="3.40.190.290">
    <property type="match status" value="1"/>
</dbReference>
<dbReference type="EMBL" id="QKWJ01000007">
    <property type="protein sequence ID" value="RDK10676.1"/>
    <property type="molecule type" value="Genomic_DNA"/>
</dbReference>
<dbReference type="FunFam" id="1.10.10.10:FF:000001">
    <property type="entry name" value="LysR family transcriptional regulator"/>
    <property type="match status" value="1"/>
</dbReference>
<dbReference type="InterPro" id="IPR036388">
    <property type="entry name" value="WH-like_DNA-bd_sf"/>
</dbReference>
<evidence type="ECO:0000313" key="7">
    <source>
        <dbReference type="Proteomes" id="UP000255165"/>
    </source>
</evidence>
<dbReference type="Pfam" id="PF00126">
    <property type="entry name" value="HTH_1"/>
    <property type="match status" value="1"/>
</dbReference>
<dbReference type="AlphaFoldDB" id="A0A370NYG9"/>
<dbReference type="PANTHER" id="PTHR30537:SF5">
    <property type="entry name" value="HTH-TYPE TRANSCRIPTIONAL ACTIVATOR TTDR-RELATED"/>
    <property type="match status" value="1"/>
</dbReference>
<dbReference type="InterPro" id="IPR058163">
    <property type="entry name" value="LysR-type_TF_proteobact-type"/>
</dbReference>
<dbReference type="InterPro" id="IPR005119">
    <property type="entry name" value="LysR_subst-bd"/>
</dbReference>